<sequence length="365" mass="38100">MKRIRVLFAGAALAVAALVTACSGTATTASDENDSEAPRIKYVVNGTLGDKSFIDSANRGLTQAVDELGYELKIVELGLDESGWESGLADAAAGDDYDILVAGSYSMSDYVGRVAPDYPEKMFWVYDAPPDYTGEIGCSNKCENVYSVTFKQNEGSYLVGYLMAELIADGQLPNAEGLSKVGVVGAQDIPVINDFVAGFTGGFVDGGGSESDVLVQYIGGDKAFNDPARGKEIASAIFDAGAAAVWGVAGGSGAGVMEAAAERDLYSIGVDSDQYLTVADETLRDTIITSMVKNVDAALFRAADLHLKGELPYGEAEIIGIAEDGVVIATENENFARLVPATVAESVQAALESVKTGQTKVPTAF</sequence>
<evidence type="ECO:0000259" key="8">
    <source>
        <dbReference type="Pfam" id="PF02608"/>
    </source>
</evidence>
<evidence type="ECO:0000256" key="5">
    <source>
        <dbReference type="ARBA" id="ARBA00023136"/>
    </source>
</evidence>
<dbReference type="InterPro" id="IPR028082">
    <property type="entry name" value="Peripla_BP_I"/>
</dbReference>
<reference evidence="10" key="1">
    <citation type="submission" date="2019-09" db="EMBL/GenBank/DDBJ databases">
        <title>Mumia zhuanghuii sp. nov. isolated from the intestinal contents of plateau pika (Ochotona curzoniae) in the Qinghai-Tibet plateau of China.</title>
        <authorList>
            <person name="Tian Z."/>
        </authorList>
    </citation>
    <scope>NUCLEOTIDE SEQUENCE [LARGE SCALE GENOMIC DNA]</scope>
    <source>
        <strain evidence="10">L-031</strain>
    </source>
</reference>
<dbReference type="GO" id="GO:0005886">
    <property type="term" value="C:plasma membrane"/>
    <property type="evidence" value="ECO:0007669"/>
    <property type="project" value="UniProtKB-SubCell"/>
</dbReference>
<feature type="domain" description="ABC transporter substrate-binding protein PnrA-like" evidence="8">
    <location>
        <begin position="39"/>
        <end position="345"/>
    </location>
</feature>
<evidence type="ECO:0000256" key="7">
    <source>
        <dbReference type="SAM" id="SignalP"/>
    </source>
</evidence>
<accession>A0A5J6L1A0</accession>
<proteinExistence type="inferred from homology"/>
<dbReference type="InterPro" id="IPR003760">
    <property type="entry name" value="PnrA-like"/>
</dbReference>
<evidence type="ECO:0000313" key="10">
    <source>
        <dbReference type="Proteomes" id="UP000325516"/>
    </source>
</evidence>
<keyword evidence="5" id="KW-0472">Membrane</keyword>
<organism evidence="9 10">
    <name type="scientific">Microbacterium lushaniae</name>
    <dbReference type="NCBI Taxonomy" id="2614639"/>
    <lineage>
        <taxon>Bacteria</taxon>
        <taxon>Bacillati</taxon>
        <taxon>Actinomycetota</taxon>
        <taxon>Actinomycetes</taxon>
        <taxon>Micrococcales</taxon>
        <taxon>Microbacteriaceae</taxon>
        <taxon>Microbacterium</taxon>
    </lineage>
</organism>
<dbReference type="SUPFAM" id="SSF53822">
    <property type="entry name" value="Periplasmic binding protein-like I"/>
    <property type="match status" value="1"/>
</dbReference>
<dbReference type="KEGG" id="mlz:F6J85_03610"/>
<dbReference type="Pfam" id="PF02608">
    <property type="entry name" value="Bmp"/>
    <property type="match status" value="1"/>
</dbReference>
<feature type="chain" id="PRO_5038969478" evidence="7">
    <location>
        <begin position="22"/>
        <end position="365"/>
    </location>
</feature>
<evidence type="ECO:0000256" key="4">
    <source>
        <dbReference type="ARBA" id="ARBA00022729"/>
    </source>
</evidence>
<evidence type="ECO:0000256" key="1">
    <source>
        <dbReference type="ARBA" id="ARBA00004193"/>
    </source>
</evidence>
<evidence type="ECO:0000256" key="3">
    <source>
        <dbReference type="ARBA" id="ARBA00022475"/>
    </source>
</evidence>
<dbReference type="PANTHER" id="PTHR34296">
    <property type="entry name" value="TRANSCRIPTIONAL ACTIVATOR PROTEIN MED"/>
    <property type="match status" value="1"/>
</dbReference>
<evidence type="ECO:0000256" key="6">
    <source>
        <dbReference type="ARBA" id="ARBA00023288"/>
    </source>
</evidence>
<comment type="subcellular location">
    <subcellularLocation>
        <location evidence="1">Cell membrane</location>
        <topology evidence="1">Lipid-anchor</topology>
    </subcellularLocation>
</comment>
<dbReference type="InterPro" id="IPR050957">
    <property type="entry name" value="BMP_lipoprotein"/>
</dbReference>
<dbReference type="RefSeq" id="WP_150923864.1">
    <property type="nucleotide sequence ID" value="NZ_CP044232.1"/>
</dbReference>
<keyword evidence="3" id="KW-1003">Cell membrane</keyword>
<keyword evidence="10" id="KW-1185">Reference proteome</keyword>
<gene>
    <name evidence="9" type="ORF">F6J85_03610</name>
</gene>
<feature type="signal peptide" evidence="7">
    <location>
        <begin position="1"/>
        <end position="21"/>
    </location>
</feature>
<keyword evidence="6" id="KW-0449">Lipoprotein</keyword>
<dbReference type="EMBL" id="CP044232">
    <property type="protein sequence ID" value="QEW02273.1"/>
    <property type="molecule type" value="Genomic_DNA"/>
</dbReference>
<protein>
    <submittedName>
        <fullName evidence="9">BMP family ABC transporter substrate-binding protein</fullName>
    </submittedName>
</protein>
<name>A0A5J6L1A0_9MICO</name>
<dbReference type="PROSITE" id="PS51257">
    <property type="entry name" value="PROKAR_LIPOPROTEIN"/>
    <property type="match status" value="1"/>
</dbReference>
<dbReference type="AlphaFoldDB" id="A0A5J6L1A0"/>
<keyword evidence="4 7" id="KW-0732">Signal</keyword>
<dbReference type="Proteomes" id="UP000325516">
    <property type="component" value="Chromosome"/>
</dbReference>
<dbReference type="PANTHER" id="PTHR34296:SF2">
    <property type="entry name" value="ABC TRANSPORTER GUANOSINE-BINDING PROTEIN NUPN"/>
    <property type="match status" value="1"/>
</dbReference>
<evidence type="ECO:0000256" key="2">
    <source>
        <dbReference type="ARBA" id="ARBA00008610"/>
    </source>
</evidence>
<comment type="similarity">
    <text evidence="2">Belongs to the BMP lipoprotein family.</text>
</comment>
<evidence type="ECO:0000313" key="9">
    <source>
        <dbReference type="EMBL" id="QEW02273.1"/>
    </source>
</evidence>
<dbReference type="Gene3D" id="3.40.50.2300">
    <property type="match status" value="2"/>
</dbReference>